<comment type="caution">
    <text evidence="1">The sequence shown here is derived from an EMBL/GenBank/DDBJ whole genome shotgun (WGS) entry which is preliminary data.</text>
</comment>
<organism evidence="1 2">
    <name type="scientific">Pseudodonghicola xiamenensis</name>
    <dbReference type="NCBI Taxonomy" id="337702"/>
    <lineage>
        <taxon>Bacteria</taxon>
        <taxon>Pseudomonadati</taxon>
        <taxon>Pseudomonadota</taxon>
        <taxon>Alphaproteobacteria</taxon>
        <taxon>Rhodobacterales</taxon>
        <taxon>Paracoccaceae</taxon>
        <taxon>Pseudodonghicola</taxon>
    </lineage>
</organism>
<dbReference type="EMBL" id="BNAP01000018">
    <property type="protein sequence ID" value="GHG97123.1"/>
    <property type="molecule type" value="Genomic_DNA"/>
</dbReference>
<proteinExistence type="predicted"/>
<name>A0A8J3H830_9RHOB</name>
<accession>A0A8J3H830</accession>
<keyword evidence="2" id="KW-1185">Reference proteome</keyword>
<sequence length="133" mass="14906">MPLHPPTYPSPWLHAALWATTSRLAPSGRAARLPGHILDRARGPGWRLRVASPRWAMVWHTHSETQRALRAIVLPRPGTDITDCAWQVLLQHRLHGFGLSDTAPDTRHLAKAEHELLVRLASPWTKLMTGACE</sequence>
<reference evidence="1" key="2">
    <citation type="submission" date="2020-09" db="EMBL/GenBank/DDBJ databases">
        <authorList>
            <person name="Sun Q."/>
            <person name="Zhou Y."/>
        </authorList>
    </citation>
    <scope>NUCLEOTIDE SEQUENCE</scope>
    <source>
        <strain evidence="1">CGMCC 1.7081</strain>
    </source>
</reference>
<reference evidence="1" key="1">
    <citation type="journal article" date="2014" name="Int. J. Syst. Evol. Microbiol.">
        <title>Complete genome sequence of Corynebacterium casei LMG S-19264T (=DSM 44701T), isolated from a smear-ripened cheese.</title>
        <authorList>
            <consortium name="US DOE Joint Genome Institute (JGI-PGF)"/>
            <person name="Walter F."/>
            <person name="Albersmeier A."/>
            <person name="Kalinowski J."/>
            <person name="Ruckert C."/>
        </authorList>
    </citation>
    <scope>NUCLEOTIDE SEQUENCE</scope>
    <source>
        <strain evidence="1">CGMCC 1.7081</strain>
    </source>
</reference>
<dbReference type="Proteomes" id="UP000611500">
    <property type="component" value="Unassembled WGS sequence"/>
</dbReference>
<dbReference type="AlphaFoldDB" id="A0A8J3H830"/>
<evidence type="ECO:0000313" key="1">
    <source>
        <dbReference type="EMBL" id="GHG97123.1"/>
    </source>
</evidence>
<gene>
    <name evidence="1" type="ORF">GCM10010961_31750</name>
</gene>
<protein>
    <submittedName>
        <fullName evidence="1">Uncharacterized protein</fullName>
    </submittedName>
</protein>
<evidence type="ECO:0000313" key="2">
    <source>
        <dbReference type="Proteomes" id="UP000611500"/>
    </source>
</evidence>